<comment type="caution">
    <text evidence="1">The sequence shown here is derived from an EMBL/GenBank/DDBJ whole genome shotgun (WGS) entry which is preliminary data.</text>
</comment>
<accession>A0ACB9TWT6</accession>
<keyword evidence="2" id="KW-1185">Reference proteome</keyword>
<dbReference type="EMBL" id="CM043015">
    <property type="protein sequence ID" value="KAI4471352.1"/>
    <property type="molecule type" value="Genomic_DNA"/>
</dbReference>
<organism evidence="1 2">
    <name type="scientific">Holotrichia oblita</name>
    <name type="common">Chafer beetle</name>
    <dbReference type="NCBI Taxonomy" id="644536"/>
    <lineage>
        <taxon>Eukaryota</taxon>
        <taxon>Metazoa</taxon>
        <taxon>Ecdysozoa</taxon>
        <taxon>Arthropoda</taxon>
        <taxon>Hexapoda</taxon>
        <taxon>Insecta</taxon>
        <taxon>Pterygota</taxon>
        <taxon>Neoptera</taxon>
        <taxon>Endopterygota</taxon>
        <taxon>Coleoptera</taxon>
        <taxon>Polyphaga</taxon>
        <taxon>Scarabaeiformia</taxon>
        <taxon>Scarabaeidae</taxon>
        <taxon>Melolonthinae</taxon>
        <taxon>Holotrichia</taxon>
    </lineage>
</organism>
<dbReference type="Proteomes" id="UP001056778">
    <property type="component" value="Chromosome 1"/>
</dbReference>
<evidence type="ECO:0000313" key="2">
    <source>
        <dbReference type="Proteomes" id="UP001056778"/>
    </source>
</evidence>
<gene>
    <name evidence="1" type="ORF">MML48_1g12633</name>
</gene>
<sequence length="279" mass="31584">MATLEDKILGEKMHNYCSSSEESDGEDSDADSENPKPINAEPSALPEPNKWEGTSTNTGPKGVIKDWQRYKQLETEKRTDCEKERIELAKKLTLTVQSVLDEERQALDDPELAELLDDEFLLTYQKQRMQEMLTQNQHNLKFGELVFLSNGQEYLDAIDKEHKNVTIVIHIYEENVTPCRIMNTCLRELSKVYDNVKFCAIIGSRAGLSRDFKIKGVPALLIYKAGQIVGNFIRLSDDLGDDFCAEDVQGFLVEHGMLEDKTCTPLIVKPGDTQCDDSD</sequence>
<evidence type="ECO:0000313" key="1">
    <source>
        <dbReference type="EMBL" id="KAI4471352.1"/>
    </source>
</evidence>
<protein>
    <submittedName>
        <fullName evidence="1">Phosducin-like protein</fullName>
    </submittedName>
</protein>
<reference evidence="1" key="1">
    <citation type="submission" date="2022-04" db="EMBL/GenBank/DDBJ databases">
        <title>Chromosome-scale genome assembly of Holotrichia oblita Faldermann.</title>
        <authorList>
            <person name="Rongchong L."/>
        </authorList>
    </citation>
    <scope>NUCLEOTIDE SEQUENCE</scope>
    <source>
        <strain evidence="1">81SQS9</strain>
    </source>
</reference>
<proteinExistence type="predicted"/>
<name>A0ACB9TWT6_HOLOL</name>